<dbReference type="GO" id="GO:0051382">
    <property type="term" value="P:kinetochore assembly"/>
    <property type="evidence" value="ECO:0007669"/>
    <property type="project" value="InterPro"/>
</dbReference>
<accession>A0AAE0FEY5</accession>
<dbReference type="PANTHER" id="PTHR28680:SF1">
    <property type="entry name" value="CENTROMERE PROTEIN X"/>
    <property type="match status" value="1"/>
</dbReference>
<organism evidence="7 8">
    <name type="scientific">Cymbomonas tetramitiformis</name>
    <dbReference type="NCBI Taxonomy" id="36881"/>
    <lineage>
        <taxon>Eukaryota</taxon>
        <taxon>Viridiplantae</taxon>
        <taxon>Chlorophyta</taxon>
        <taxon>Pyramimonadophyceae</taxon>
        <taxon>Pyramimonadales</taxon>
        <taxon>Pyramimonadaceae</taxon>
        <taxon>Cymbomonas</taxon>
    </lineage>
</organism>
<gene>
    <name evidence="7" type="ORF">CYMTET_32679</name>
</gene>
<evidence type="ECO:0008006" key="9">
    <source>
        <dbReference type="Google" id="ProtNLM"/>
    </source>
</evidence>
<dbReference type="GO" id="GO:0031297">
    <property type="term" value="P:replication fork processing"/>
    <property type="evidence" value="ECO:0007669"/>
    <property type="project" value="TreeGrafter"/>
</dbReference>
<dbReference type="GO" id="GO:0003677">
    <property type="term" value="F:DNA binding"/>
    <property type="evidence" value="ECO:0007669"/>
    <property type="project" value="UniProtKB-KW"/>
</dbReference>
<evidence type="ECO:0000256" key="3">
    <source>
        <dbReference type="ARBA" id="ARBA00022763"/>
    </source>
</evidence>
<dbReference type="InterPro" id="IPR018552">
    <property type="entry name" value="CENP-X"/>
</dbReference>
<keyword evidence="6" id="KW-0539">Nucleus</keyword>
<proteinExistence type="inferred from homology"/>
<evidence type="ECO:0000256" key="6">
    <source>
        <dbReference type="ARBA" id="ARBA00023242"/>
    </source>
</evidence>
<sequence>MAGFKPELLGELFKLVWEQQAQSEYETVLCLDEENDKRGNARTPTASKEALRLSAELLKLFVMEAVDRASACAKAQGDDQVEASHFERILPQLLLDF</sequence>
<keyword evidence="5" id="KW-0234">DNA repair</keyword>
<dbReference type="EMBL" id="LGRX02019667">
    <property type="protein sequence ID" value="KAK3258270.1"/>
    <property type="molecule type" value="Genomic_DNA"/>
</dbReference>
<keyword evidence="8" id="KW-1185">Reference proteome</keyword>
<dbReference type="AlphaFoldDB" id="A0AAE0FEY5"/>
<comment type="subcellular location">
    <subcellularLocation>
        <location evidence="1">Nucleus</location>
    </subcellularLocation>
</comment>
<keyword evidence="3" id="KW-0227">DNA damage</keyword>
<keyword evidence="4" id="KW-0238">DNA-binding</keyword>
<dbReference type="GO" id="GO:0000712">
    <property type="term" value="P:resolution of meiotic recombination intermediates"/>
    <property type="evidence" value="ECO:0007669"/>
    <property type="project" value="TreeGrafter"/>
</dbReference>
<evidence type="ECO:0000256" key="5">
    <source>
        <dbReference type="ARBA" id="ARBA00023204"/>
    </source>
</evidence>
<dbReference type="Proteomes" id="UP001190700">
    <property type="component" value="Unassembled WGS sequence"/>
</dbReference>
<evidence type="ECO:0000256" key="2">
    <source>
        <dbReference type="ARBA" id="ARBA00009359"/>
    </source>
</evidence>
<reference evidence="7 8" key="1">
    <citation type="journal article" date="2015" name="Genome Biol. Evol.">
        <title>Comparative Genomics of a Bacterivorous Green Alga Reveals Evolutionary Causalities and Consequences of Phago-Mixotrophic Mode of Nutrition.</title>
        <authorList>
            <person name="Burns J.A."/>
            <person name="Paasch A."/>
            <person name="Narechania A."/>
            <person name="Kim E."/>
        </authorList>
    </citation>
    <scope>NUCLEOTIDE SEQUENCE [LARGE SCALE GENOMIC DNA]</scope>
    <source>
        <strain evidence="7 8">PLY_AMNH</strain>
    </source>
</reference>
<evidence type="ECO:0000256" key="1">
    <source>
        <dbReference type="ARBA" id="ARBA00004123"/>
    </source>
</evidence>
<dbReference type="GO" id="GO:0071821">
    <property type="term" value="C:FANCM-MHF complex"/>
    <property type="evidence" value="ECO:0007669"/>
    <property type="project" value="TreeGrafter"/>
</dbReference>
<protein>
    <recommendedName>
        <fullName evidence="9">Centromere protein X</fullName>
    </recommendedName>
</protein>
<comment type="similarity">
    <text evidence="2">Belongs to the CENP-X/MHF2 family.</text>
</comment>
<name>A0AAE0FEY5_9CHLO</name>
<dbReference type="Pfam" id="PF09415">
    <property type="entry name" value="CENP-X"/>
    <property type="match status" value="1"/>
</dbReference>
<comment type="caution">
    <text evidence="7">The sequence shown here is derived from an EMBL/GenBank/DDBJ whole genome shotgun (WGS) entry which is preliminary data.</text>
</comment>
<evidence type="ECO:0000256" key="4">
    <source>
        <dbReference type="ARBA" id="ARBA00023125"/>
    </source>
</evidence>
<dbReference type="GO" id="GO:0006281">
    <property type="term" value="P:DNA repair"/>
    <property type="evidence" value="ECO:0007669"/>
    <property type="project" value="UniProtKB-KW"/>
</dbReference>
<dbReference type="PANTHER" id="PTHR28680">
    <property type="entry name" value="CENTROMERE PROTEIN X"/>
    <property type="match status" value="1"/>
</dbReference>
<dbReference type="CDD" id="cd22921">
    <property type="entry name" value="HFD_CENP-X"/>
    <property type="match status" value="1"/>
</dbReference>
<evidence type="ECO:0000313" key="7">
    <source>
        <dbReference type="EMBL" id="KAK3258270.1"/>
    </source>
</evidence>
<evidence type="ECO:0000313" key="8">
    <source>
        <dbReference type="Proteomes" id="UP001190700"/>
    </source>
</evidence>
<dbReference type="Gene3D" id="6.10.130.30">
    <property type="match status" value="1"/>
</dbReference>